<name>A0A376KQI5_ECOLX</name>
<organism evidence="1 2">
    <name type="scientific">Escherichia coli</name>
    <dbReference type="NCBI Taxonomy" id="562"/>
    <lineage>
        <taxon>Bacteria</taxon>
        <taxon>Pseudomonadati</taxon>
        <taxon>Pseudomonadota</taxon>
        <taxon>Gammaproteobacteria</taxon>
        <taxon>Enterobacterales</taxon>
        <taxon>Enterobacteriaceae</taxon>
        <taxon>Escherichia</taxon>
    </lineage>
</organism>
<reference evidence="1 2" key="1">
    <citation type="submission" date="2018-06" db="EMBL/GenBank/DDBJ databases">
        <authorList>
            <consortium name="Pathogen Informatics"/>
            <person name="Doyle S."/>
        </authorList>
    </citation>
    <scope>NUCLEOTIDE SEQUENCE [LARGE SCALE GENOMIC DNA]</scope>
    <source>
        <strain evidence="1 2">NCTC10418</strain>
    </source>
</reference>
<evidence type="ECO:0000313" key="1">
    <source>
        <dbReference type="EMBL" id="STE84974.1"/>
    </source>
</evidence>
<protein>
    <submittedName>
        <fullName evidence="1">Putative molybdopterin-binding protein</fullName>
    </submittedName>
</protein>
<gene>
    <name evidence="1" type="primary">yfaY_3</name>
    <name evidence="1" type="ORF">NCTC10418_02564</name>
</gene>
<sequence length="123" mass="13778">MVYWALQLSRAGAPLLACEVVPSQEETLAQTAHWITERRANHFAGLALAVSGFENEHLNFALATPDGTFALRVRFSTTRYSLAIRQEVCAMMALNMLRRWLNGQDIASEHGWIEVIESMTLSV</sequence>
<dbReference type="EMBL" id="UFZQ01000001">
    <property type="protein sequence ID" value="STE84974.1"/>
    <property type="molecule type" value="Genomic_DNA"/>
</dbReference>
<dbReference type="Proteomes" id="UP000255460">
    <property type="component" value="Unassembled WGS sequence"/>
</dbReference>
<evidence type="ECO:0000313" key="2">
    <source>
        <dbReference type="Proteomes" id="UP000255460"/>
    </source>
</evidence>
<proteinExistence type="predicted"/>
<dbReference type="AlphaFoldDB" id="A0A376KQI5"/>
<accession>A0A376KQI5</accession>